<keyword evidence="6" id="KW-0147">Chitin-binding</keyword>
<dbReference type="GeneID" id="19322560"/>
<keyword evidence="14" id="KW-0732">Signal</keyword>
<dbReference type="Pfam" id="PF14856">
    <property type="entry name" value="Hce2"/>
    <property type="match status" value="1"/>
</dbReference>
<evidence type="ECO:0000256" key="3">
    <source>
        <dbReference type="ARBA" id="ARBA00008682"/>
    </source>
</evidence>
<keyword evidence="5" id="KW-0964">Secreted</keyword>
<accession>R8BS26</accession>
<dbReference type="SUPFAM" id="SSF54556">
    <property type="entry name" value="Chitinase insertion domain"/>
    <property type="match status" value="1"/>
</dbReference>
<comment type="similarity">
    <text evidence="3">Belongs to the glycosyl hydrolase 18 family. Chitinase class V subfamily.</text>
</comment>
<evidence type="ECO:0000256" key="9">
    <source>
        <dbReference type="ARBA" id="ARBA00023026"/>
    </source>
</evidence>
<dbReference type="EMBL" id="KB932930">
    <property type="protein sequence ID" value="EOO02167.1"/>
    <property type="molecule type" value="Genomic_DNA"/>
</dbReference>
<feature type="domain" description="GH18" evidence="15">
    <location>
        <begin position="351"/>
        <end position="719"/>
    </location>
</feature>
<evidence type="ECO:0000256" key="10">
    <source>
        <dbReference type="ARBA" id="ARBA00023277"/>
    </source>
</evidence>
<evidence type="ECO:0000256" key="5">
    <source>
        <dbReference type="ARBA" id="ARBA00022525"/>
    </source>
</evidence>
<name>R8BS26_PHAM7</name>
<evidence type="ECO:0000313" key="17">
    <source>
        <dbReference type="Proteomes" id="UP000014074"/>
    </source>
</evidence>
<dbReference type="SUPFAM" id="SSF51445">
    <property type="entry name" value="(Trans)glycosidases"/>
    <property type="match status" value="1"/>
</dbReference>
<dbReference type="GO" id="GO:0008061">
    <property type="term" value="F:chitin binding"/>
    <property type="evidence" value="ECO:0007669"/>
    <property type="project" value="UniProtKB-KW"/>
</dbReference>
<dbReference type="InterPro" id="IPR053214">
    <property type="entry name" value="LysM12-like"/>
</dbReference>
<dbReference type="GO" id="GO:0006032">
    <property type="term" value="P:chitin catabolic process"/>
    <property type="evidence" value="ECO:0007669"/>
    <property type="project" value="UniProtKB-KW"/>
</dbReference>
<keyword evidence="10" id="KW-0119">Carbohydrate metabolism</keyword>
<dbReference type="InterPro" id="IPR011583">
    <property type="entry name" value="Chitinase_II/V-like_cat"/>
</dbReference>
<evidence type="ECO:0000313" key="16">
    <source>
        <dbReference type="EMBL" id="EOO02167.1"/>
    </source>
</evidence>
<keyword evidence="8" id="KW-0146">Chitin degradation</keyword>
<evidence type="ECO:0000256" key="6">
    <source>
        <dbReference type="ARBA" id="ARBA00022669"/>
    </source>
</evidence>
<protein>
    <recommendedName>
        <fullName evidence="4">chitinase</fullName>
        <ecNumber evidence="4">3.2.1.14</ecNumber>
    </recommendedName>
</protein>
<keyword evidence="11 13" id="KW-0326">Glycosidase</keyword>
<dbReference type="Pfam" id="PF00704">
    <property type="entry name" value="Glyco_hydro_18"/>
    <property type="match status" value="1"/>
</dbReference>
<gene>
    <name evidence="16" type="ORF">UCRPA7_2323</name>
</gene>
<dbReference type="SMART" id="SM00636">
    <property type="entry name" value="Glyco_18"/>
    <property type="match status" value="1"/>
</dbReference>
<proteinExistence type="inferred from homology"/>
<dbReference type="InterPro" id="IPR001579">
    <property type="entry name" value="Glyco_hydro_18_chit_AS"/>
</dbReference>
<feature type="chain" id="PRO_5004452267" description="chitinase" evidence="14">
    <location>
        <begin position="26"/>
        <end position="1320"/>
    </location>
</feature>
<keyword evidence="7 13" id="KW-0378">Hydrolase</keyword>
<keyword evidence="9" id="KW-0843">Virulence</keyword>
<evidence type="ECO:0000256" key="1">
    <source>
        <dbReference type="ARBA" id="ARBA00000822"/>
    </source>
</evidence>
<dbReference type="Gene3D" id="3.20.20.80">
    <property type="entry name" value="Glycosidases"/>
    <property type="match status" value="1"/>
</dbReference>
<dbReference type="RefSeq" id="XP_007913097.1">
    <property type="nucleotide sequence ID" value="XM_007914906.1"/>
</dbReference>
<dbReference type="KEGG" id="tmn:UCRPA7_2323"/>
<dbReference type="Gene3D" id="3.10.50.10">
    <property type="match status" value="1"/>
</dbReference>
<dbReference type="GO" id="GO:0008843">
    <property type="term" value="F:endochitinase activity"/>
    <property type="evidence" value="ECO:0007669"/>
    <property type="project" value="UniProtKB-EC"/>
</dbReference>
<keyword evidence="12" id="KW-0624">Polysaccharide degradation</keyword>
<evidence type="ECO:0000256" key="4">
    <source>
        <dbReference type="ARBA" id="ARBA00012729"/>
    </source>
</evidence>
<organism evidence="16 17">
    <name type="scientific">Phaeoacremonium minimum (strain UCR-PA7)</name>
    <name type="common">Esca disease fungus</name>
    <name type="synonym">Togninia minima</name>
    <dbReference type="NCBI Taxonomy" id="1286976"/>
    <lineage>
        <taxon>Eukaryota</taxon>
        <taxon>Fungi</taxon>
        <taxon>Dikarya</taxon>
        <taxon>Ascomycota</taxon>
        <taxon>Pezizomycotina</taxon>
        <taxon>Sordariomycetes</taxon>
        <taxon>Sordariomycetidae</taxon>
        <taxon>Togniniales</taxon>
        <taxon>Togniniaceae</taxon>
        <taxon>Phaeoacremonium</taxon>
    </lineage>
</organism>
<dbReference type="InterPro" id="IPR001223">
    <property type="entry name" value="Glyco_hydro18_cat"/>
</dbReference>
<dbReference type="CDD" id="cd00035">
    <property type="entry name" value="ChtBD1"/>
    <property type="match status" value="1"/>
</dbReference>
<evidence type="ECO:0000256" key="2">
    <source>
        <dbReference type="ARBA" id="ARBA00004613"/>
    </source>
</evidence>
<dbReference type="GO" id="GO:0000272">
    <property type="term" value="P:polysaccharide catabolic process"/>
    <property type="evidence" value="ECO:0007669"/>
    <property type="project" value="UniProtKB-KW"/>
</dbReference>
<comment type="catalytic activity">
    <reaction evidence="1">
        <text>Random endo-hydrolysis of N-acetyl-beta-D-glucosaminide (1-&gt;4)-beta-linkages in chitin and chitodextrins.</text>
        <dbReference type="EC" id="3.2.1.14"/>
    </reaction>
</comment>
<dbReference type="InterPro" id="IPR029226">
    <property type="entry name" value="Ecp2-like"/>
</dbReference>
<evidence type="ECO:0000256" key="13">
    <source>
        <dbReference type="RuleBase" id="RU000489"/>
    </source>
</evidence>
<dbReference type="SUPFAM" id="SSF57016">
    <property type="entry name" value="Plant lectins/antimicrobial peptides"/>
    <property type="match status" value="1"/>
</dbReference>
<dbReference type="EC" id="3.2.1.14" evidence="4"/>
<dbReference type="OrthoDB" id="73875at2759"/>
<dbReference type="PANTHER" id="PTHR47700">
    <property type="entry name" value="V CHITINASE, PUTATIVE (AFU_ORTHOLOGUE AFUA_6G13720)-RELATED"/>
    <property type="match status" value="1"/>
</dbReference>
<sequence length="1320" mass="141004">MLPASQLAAALATAGLFLAFGSVEAASGLQAHIRQPAAVSYQGRNNCPTLCSVSGPDPANWTAYHNLDQVAHCKETVFYHFSLHDAVDVGSMPHRIYACTSFGTTKKAGIEAAADKAAVQTLNNASFTLGRWGDLAPQRVDLRALSKQMRRFMADGFTGANNAPFVLFAQTVSSTAGLYMGKYVEVQPTASDALLAMENSLYGSNNTGGSVALELCGEGYDGIAAANSLTTDEIESYNENTWAWNGCSLLYVGNIICLSSGTPPMPAPLANAVCGPQKPGTTAPSSGTANISSLNPCPLNACCDIWGQCGITAEFCTDTNTGAPGTAKPGTNGCISNCGTDVVKSSAPAEFISLAYYEGYSFGRPCLYQDARQIDTSKFSHIHFAFGVLSADYEVSTGDDLSTYEFNAFQRLTNVKRVLSFGGWAFSTEPATYNIFRTGVTSANRLTMATKIANFIKDNNLDGVDIDWEYPGEPDIPGIPAGNDDDGTNYLAFLVVLKNLLPGKTISIAAPASYWYLKAFPIDKISKVVDYIVFMTYDLHGQWDANNQFSQEGCSTGMCLRSHVNLTETKTALAMVTKAGVASNKVVVGVSSYGRSFAMAQAGCYTHDCLYTGTATQSNAAEGPCTGTAGYISDAEIYDIVNNNSSRVNQNFVDSTSNSRVVVYDDIQWVAFMDDSIRSQRSALYKGLAMGGTTNWASDLESYNDAPDTSNSWDSFKLNIKVGVDPYAEGDRHGNWTDIACDDQSVQNINGLTPQQRWNMMDGPDAWSDVIDVWNDFDKAKGTHFTMSVSNTIHGPELADCGSLLTTNNCEQTLQCIGFQGGGSGAAGYEIWNSMVIIHEMYASYVTALYQAAAASLDPALKDFENQFAPIPPPYDDTWLQILLACTNLVGTVAVSGFLNTILKSMPYWRANSVSYDNWKDTGKALVSFGVSIAGTLSGKGGDSDWTAEKQDAFSDYMGQVVSAWGNVTEMSLKQLFDGTDSSVSLLTSLIADGHMIEGAVNNAVAYPDVTAGGTTLAELQASISKAFFAFAIPALWSVAGTRAFILDTGYDCGTVDPEDEYLSTDTMHKTAGCYDGKLYYLVDPSGDAQDCSSCDGCAVTCTDNDFSAPPGIDTLDGSRFGGVTVSDLITGAVRTYIQNGNANGGAQTDPTNGGSLDDLMDQDVTTPGFIRIPVCSPDVAFAAWSDTDVDKDVENYPCYVKPSISDCEDSSFVDQTSDASPSVDDCMGIVNNIKGTQGEWEVENAIGTQHQLVQYGDCKFGIQGLNKHGNIDFYIGAQDIVDIITESVKQFGGSGKVGAKGQMDCKGDVNSQDVEWGLY</sequence>
<comment type="subcellular location">
    <subcellularLocation>
        <location evidence="2">Secreted</location>
    </subcellularLocation>
</comment>
<evidence type="ECO:0000259" key="15">
    <source>
        <dbReference type="PROSITE" id="PS51910"/>
    </source>
</evidence>
<evidence type="ECO:0000256" key="7">
    <source>
        <dbReference type="ARBA" id="ARBA00022801"/>
    </source>
</evidence>
<dbReference type="CDD" id="cd02878">
    <property type="entry name" value="GH18_zymocin_alpha"/>
    <property type="match status" value="1"/>
</dbReference>
<reference evidence="17" key="1">
    <citation type="journal article" date="2013" name="Genome Announc.">
        <title>Draft genome sequence of the ascomycete Phaeoacremonium aleophilum strain UCR-PA7, a causal agent of the esca disease complex in grapevines.</title>
        <authorList>
            <person name="Blanco-Ulate B."/>
            <person name="Rolshausen P."/>
            <person name="Cantu D."/>
        </authorList>
    </citation>
    <scope>NUCLEOTIDE SEQUENCE [LARGE SCALE GENOMIC DNA]</scope>
    <source>
        <strain evidence="17">UCR-PA7</strain>
    </source>
</reference>
<dbReference type="PANTHER" id="PTHR47700:SF1">
    <property type="entry name" value="CHITINASE"/>
    <property type="match status" value="1"/>
</dbReference>
<evidence type="ECO:0000256" key="11">
    <source>
        <dbReference type="ARBA" id="ARBA00023295"/>
    </source>
</evidence>
<evidence type="ECO:0000256" key="14">
    <source>
        <dbReference type="SAM" id="SignalP"/>
    </source>
</evidence>
<dbReference type="HOGENOM" id="CLU_001482_1_0_1"/>
<dbReference type="eggNOG" id="KOG2806">
    <property type="taxonomic scope" value="Eukaryota"/>
</dbReference>
<evidence type="ECO:0000256" key="12">
    <source>
        <dbReference type="ARBA" id="ARBA00023326"/>
    </source>
</evidence>
<dbReference type="InterPro" id="IPR036861">
    <property type="entry name" value="Endochitinase-like_sf"/>
</dbReference>
<dbReference type="PROSITE" id="PS01095">
    <property type="entry name" value="GH18_1"/>
    <property type="match status" value="1"/>
</dbReference>
<dbReference type="PROSITE" id="PS51910">
    <property type="entry name" value="GH18_2"/>
    <property type="match status" value="1"/>
</dbReference>
<dbReference type="Proteomes" id="UP000014074">
    <property type="component" value="Unassembled WGS sequence"/>
</dbReference>
<feature type="signal peptide" evidence="14">
    <location>
        <begin position="1"/>
        <end position="25"/>
    </location>
</feature>
<dbReference type="InterPro" id="IPR029070">
    <property type="entry name" value="Chitinase_insertion_sf"/>
</dbReference>
<dbReference type="GO" id="GO:0005576">
    <property type="term" value="C:extracellular region"/>
    <property type="evidence" value="ECO:0007669"/>
    <property type="project" value="UniProtKB-SubCell"/>
</dbReference>
<keyword evidence="17" id="KW-1185">Reference proteome</keyword>
<evidence type="ECO:0000256" key="8">
    <source>
        <dbReference type="ARBA" id="ARBA00023024"/>
    </source>
</evidence>
<dbReference type="InterPro" id="IPR017853">
    <property type="entry name" value="GH"/>
</dbReference>